<dbReference type="AlphaFoldDB" id="J9EFN1"/>
<organism evidence="2 3">
    <name type="scientific">Wuchereria bancrofti</name>
    <dbReference type="NCBI Taxonomy" id="6293"/>
    <lineage>
        <taxon>Eukaryota</taxon>
        <taxon>Metazoa</taxon>
        <taxon>Ecdysozoa</taxon>
        <taxon>Nematoda</taxon>
        <taxon>Chromadorea</taxon>
        <taxon>Rhabditida</taxon>
        <taxon>Spirurina</taxon>
        <taxon>Spiruromorpha</taxon>
        <taxon>Filarioidea</taxon>
        <taxon>Onchocercidae</taxon>
        <taxon>Wuchereria</taxon>
    </lineage>
</organism>
<keyword evidence="1" id="KW-0472">Membrane</keyword>
<accession>J9EFN1</accession>
<comment type="caution">
    <text evidence="2">The sequence shown here is derived from an EMBL/GenBank/DDBJ whole genome shotgun (WGS) entry which is preliminary data.</text>
</comment>
<keyword evidence="1" id="KW-0812">Transmembrane</keyword>
<evidence type="ECO:0000313" key="3">
    <source>
        <dbReference type="Proteomes" id="UP000004810"/>
    </source>
</evidence>
<name>J9EFN1_WUCBA</name>
<feature type="transmembrane region" description="Helical" evidence="1">
    <location>
        <begin position="92"/>
        <end position="113"/>
    </location>
</feature>
<proteinExistence type="predicted"/>
<protein>
    <submittedName>
        <fullName evidence="2">Uncharacterized protein</fullName>
    </submittedName>
</protein>
<dbReference type="EMBL" id="ADBV01003781">
    <property type="protein sequence ID" value="EJW81271.1"/>
    <property type="molecule type" value="Genomic_DNA"/>
</dbReference>
<gene>
    <name evidence="2" type="ORF">WUBG_07818</name>
</gene>
<dbReference type="Proteomes" id="UP000004810">
    <property type="component" value="Unassembled WGS sequence"/>
</dbReference>
<evidence type="ECO:0000256" key="1">
    <source>
        <dbReference type="SAM" id="Phobius"/>
    </source>
</evidence>
<evidence type="ECO:0000313" key="2">
    <source>
        <dbReference type="EMBL" id="EJW81271.1"/>
    </source>
</evidence>
<reference evidence="3" key="1">
    <citation type="submission" date="2012-08" db="EMBL/GenBank/DDBJ databases">
        <title>The Genome Sequence of Wuchereria bancrofti.</title>
        <authorList>
            <person name="Nutman T.B."/>
            <person name="Fink D.L."/>
            <person name="Russ C."/>
            <person name="Young S."/>
            <person name="Zeng Q."/>
            <person name="Koehrsen M."/>
            <person name="Alvarado L."/>
            <person name="Berlin A."/>
            <person name="Chapman S.B."/>
            <person name="Chen Z."/>
            <person name="Freedman E."/>
            <person name="Gellesch M."/>
            <person name="Goldberg J."/>
            <person name="Griggs A."/>
            <person name="Gujja S."/>
            <person name="Heilman E.R."/>
            <person name="Heiman D."/>
            <person name="Hepburn T."/>
            <person name="Howarth C."/>
            <person name="Jen D."/>
            <person name="Larson L."/>
            <person name="Lewis B."/>
            <person name="Mehta T."/>
            <person name="Park D."/>
            <person name="Pearson M."/>
            <person name="Roberts A."/>
            <person name="Saif S."/>
            <person name="Shea T."/>
            <person name="Shenoy N."/>
            <person name="Sisk P."/>
            <person name="Stolte C."/>
            <person name="Sykes S."/>
            <person name="Walk T."/>
            <person name="White J."/>
            <person name="Yandava C."/>
            <person name="Haas B."/>
            <person name="Henn M.R."/>
            <person name="Nusbaum C."/>
            <person name="Birren B."/>
        </authorList>
    </citation>
    <scope>NUCLEOTIDE SEQUENCE [LARGE SCALE GENOMIC DNA]</scope>
    <source>
        <strain evidence="3">NA</strain>
    </source>
</reference>
<keyword evidence="1" id="KW-1133">Transmembrane helix</keyword>
<sequence length="139" mass="16370">MEIQRVFQNFQQQPKRGWGLLCIQKIVWTSANNADRISKISPNLSSIIVSLRRERREKEAFMHVHSHFNVLSTLIRELSVLFMGWISVPYRWVGYSTLGLYAWAGYYIHGWILQTCSKLTRKYYEANSFTVQIIIITLL</sequence>